<proteinExistence type="predicted"/>
<name>A0A2P2QM62_RHIMU</name>
<organism evidence="1">
    <name type="scientific">Rhizophora mucronata</name>
    <name type="common">Asiatic mangrove</name>
    <dbReference type="NCBI Taxonomy" id="61149"/>
    <lineage>
        <taxon>Eukaryota</taxon>
        <taxon>Viridiplantae</taxon>
        <taxon>Streptophyta</taxon>
        <taxon>Embryophyta</taxon>
        <taxon>Tracheophyta</taxon>
        <taxon>Spermatophyta</taxon>
        <taxon>Magnoliopsida</taxon>
        <taxon>eudicotyledons</taxon>
        <taxon>Gunneridae</taxon>
        <taxon>Pentapetalae</taxon>
        <taxon>rosids</taxon>
        <taxon>fabids</taxon>
        <taxon>Malpighiales</taxon>
        <taxon>Rhizophoraceae</taxon>
        <taxon>Rhizophora</taxon>
    </lineage>
</organism>
<dbReference type="AlphaFoldDB" id="A0A2P2QM62"/>
<accession>A0A2P2QM62</accession>
<sequence length="27" mass="3280">MLPAFNWELWIWCFVGFDLFCFVKLPG</sequence>
<dbReference type="EMBL" id="GGEC01087557">
    <property type="protein sequence ID" value="MBX68041.1"/>
    <property type="molecule type" value="Transcribed_RNA"/>
</dbReference>
<protein>
    <submittedName>
        <fullName evidence="1">Uncharacterized protein</fullName>
    </submittedName>
</protein>
<reference evidence="1" key="1">
    <citation type="submission" date="2018-02" db="EMBL/GenBank/DDBJ databases">
        <title>Rhizophora mucronata_Transcriptome.</title>
        <authorList>
            <person name="Meera S.P."/>
            <person name="Sreeshan A."/>
            <person name="Augustine A."/>
        </authorList>
    </citation>
    <scope>NUCLEOTIDE SEQUENCE</scope>
    <source>
        <tissue evidence="1">Leaf</tissue>
    </source>
</reference>
<evidence type="ECO:0000313" key="1">
    <source>
        <dbReference type="EMBL" id="MBX68041.1"/>
    </source>
</evidence>